<sequence length="139" mass="15001">MEMFDVNWIGVVLAALAGFVVGGIWYGPIMGKKWMGAVGLTEDQIKEGNMGLIYGGAFAFSLLASWTLAHTFGSYSDLGSDLSVLAKVMTAFGVAIGFIIPALGTNYLFSQKGKALFFIDAGYWMLFYIAMGLVHAYMP</sequence>
<feature type="transmembrane region" description="Helical" evidence="1">
    <location>
        <begin position="6"/>
        <end position="27"/>
    </location>
</feature>
<evidence type="ECO:0000256" key="1">
    <source>
        <dbReference type="SAM" id="Phobius"/>
    </source>
</evidence>
<dbReference type="OrthoDB" id="7432713at2"/>
<dbReference type="Proteomes" id="UP000446786">
    <property type="component" value="Unassembled WGS sequence"/>
</dbReference>
<comment type="caution">
    <text evidence="2">The sequence shown here is derived from an EMBL/GenBank/DDBJ whole genome shotgun (WGS) entry which is preliminary data.</text>
</comment>
<reference evidence="2 3" key="1">
    <citation type="submission" date="2019-12" db="EMBL/GenBank/DDBJ databases">
        <title>Genomic-based taxomic classification of the family Erythrobacteraceae.</title>
        <authorList>
            <person name="Xu L."/>
        </authorList>
    </citation>
    <scope>NUCLEOTIDE SEQUENCE [LARGE SCALE GENOMIC DNA]</scope>
    <source>
        <strain evidence="2 3">JCM 16677</strain>
    </source>
</reference>
<evidence type="ECO:0000313" key="3">
    <source>
        <dbReference type="Proteomes" id="UP000446786"/>
    </source>
</evidence>
<keyword evidence="1" id="KW-0472">Membrane</keyword>
<keyword evidence="3" id="KW-1185">Reference proteome</keyword>
<name>A0A845AL53_9SPHN</name>
<keyword evidence="1" id="KW-0812">Transmembrane</keyword>
<feature type="transmembrane region" description="Helical" evidence="1">
    <location>
        <begin position="48"/>
        <end position="68"/>
    </location>
</feature>
<keyword evidence="1" id="KW-1133">Transmembrane helix</keyword>
<organism evidence="2 3">
    <name type="scientific">Parerythrobacter jejuensis</name>
    <dbReference type="NCBI Taxonomy" id="795812"/>
    <lineage>
        <taxon>Bacteria</taxon>
        <taxon>Pseudomonadati</taxon>
        <taxon>Pseudomonadota</taxon>
        <taxon>Alphaproteobacteria</taxon>
        <taxon>Sphingomonadales</taxon>
        <taxon>Erythrobacteraceae</taxon>
        <taxon>Parerythrobacter</taxon>
    </lineage>
</organism>
<proteinExistence type="predicted"/>
<feature type="transmembrane region" description="Helical" evidence="1">
    <location>
        <begin position="88"/>
        <end position="109"/>
    </location>
</feature>
<evidence type="ECO:0000313" key="2">
    <source>
        <dbReference type="EMBL" id="MXP31492.1"/>
    </source>
</evidence>
<dbReference type="InterPro" id="IPR013879">
    <property type="entry name" value="DUF1761"/>
</dbReference>
<protein>
    <submittedName>
        <fullName evidence="2">DUF1761 family protein</fullName>
    </submittedName>
</protein>
<accession>A0A845AL53</accession>
<dbReference type="AlphaFoldDB" id="A0A845AL53"/>
<gene>
    <name evidence="2" type="ORF">GRI94_06615</name>
</gene>
<dbReference type="EMBL" id="WTYE01000001">
    <property type="protein sequence ID" value="MXP31492.1"/>
    <property type="molecule type" value="Genomic_DNA"/>
</dbReference>
<feature type="transmembrane region" description="Helical" evidence="1">
    <location>
        <begin position="116"/>
        <end position="138"/>
    </location>
</feature>
<dbReference type="Pfam" id="PF08570">
    <property type="entry name" value="DUF1761"/>
    <property type="match status" value="1"/>
</dbReference>